<dbReference type="Pfam" id="PF00589">
    <property type="entry name" value="Phage_integrase"/>
    <property type="match status" value="1"/>
</dbReference>
<dbReference type="AlphaFoldDB" id="A0A2S3R8C2"/>
<gene>
    <name evidence="6" type="ORF">CRN52_01390</name>
</gene>
<proteinExistence type="inferred from homology"/>
<dbReference type="SUPFAM" id="SSF56349">
    <property type="entry name" value="DNA breaking-rejoining enzymes"/>
    <property type="match status" value="1"/>
</dbReference>
<keyword evidence="3" id="KW-0238">DNA-binding</keyword>
<evidence type="ECO:0000259" key="5">
    <source>
        <dbReference type="PROSITE" id="PS51898"/>
    </source>
</evidence>
<dbReference type="InterPro" id="IPR050808">
    <property type="entry name" value="Phage_Integrase"/>
</dbReference>
<name>A0A2S3R8C2_VIBVL</name>
<organism evidence="6 7">
    <name type="scientific">Vibrio vulnificus</name>
    <dbReference type="NCBI Taxonomy" id="672"/>
    <lineage>
        <taxon>Bacteria</taxon>
        <taxon>Pseudomonadati</taxon>
        <taxon>Pseudomonadota</taxon>
        <taxon>Gammaproteobacteria</taxon>
        <taxon>Vibrionales</taxon>
        <taxon>Vibrionaceae</taxon>
        <taxon>Vibrio</taxon>
    </lineage>
</organism>
<dbReference type="Gene3D" id="1.10.443.10">
    <property type="entry name" value="Intergrase catalytic core"/>
    <property type="match status" value="1"/>
</dbReference>
<comment type="similarity">
    <text evidence="1">Belongs to the 'phage' integrase family.</text>
</comment>
<evidence type="ECO:0000256" key="4">
    <source>
        <dbReference type="ARBA" id="ARBA00023172"/>
    </source>
</evidence>
<dbReference type="Pfam" id="PF22022">
    <property type="entry name" value="Phage_int_M"/>
    <property type="match status" value="1"/>
</dbReference>
<dbReference type="InterPro" id="IPR011010">
    <property type="entry name" value="DNA_brk_join_enz"/>
</dbReference>
<dbReference type="CDD" id="cd00801">
    <property type="entry name" value="INT_P4_C"/>
    <property type="match status" value="1"/>
</dbReference>
<dbReference type="Pfam" id="PF13356">
    <property type="entry name" value="Arm-DNA-bind_3"/>
    <property type="match status" value="1"/>
</dbReference>
<evidence type="ECO:0000313" key="6">
    <source>
        <dbReference type="EMBL" id="POB49961.1"/>
    </source>
</evidence>
<dbReference type="InterPro" id="IPR053876">
    <property type="entry name" value="Phage_int_M"/>
</dbReference>
<evidence type="ECO:0000256" key="3">
    <source>
        <dbReference type="ARBA" id="ARBA00023125"/>
    </source>
</evidence>
<evidence type="ECO:0000313" key="7">
    <source>
        <dbReference type="Proteomes" id="UP000237466"/>
    </source>
</evidence>
<sequence>MPNLTAKQVASAKPKDKAYRLGDGGGLYFYVRKSGATSWECRYIQPRTGKPTFLGLGGYPEISLAEARKKAQEVRHLLSDGIDPKLKKAEQRAKLLSDQKNTLKAVAKLWLDAKSNAIKKETETKIWRSLENYVLLNLGNVPVSKITAPMAIAALKPAEAQGKLEAVKRTSQQLNEIMTYAVNYGLIPANPLTGIREVFKKSKTVHFNALSPQDLSELVMKIDAAELTPAMESLILWQLHTMVRPSEAAGAMWCEIDFESKLWTIPPERMKMNREHQVPLTKQTLGILEKMYQISSHRKHIFPSIRAPRKPVGAISVNRVLGKLGFSDKTTAHGFRSLASTTLNEQGFDADLIEASLSHQDKNAVRKAYNRSQYLEQRRVLMSWWSEHIENAKRGNIQINGTKALRAI</sequence>
<keyword evidence="2" id="KW-0229">DNA integration</keyword>
<evidence type="ECO:0000256" key="2">
    <source>
        <dbReference type="ARBA" id="ARBA00022908"/>
    </source>
</evidence>
<dbReference type="GO" id="GO:0003677">
    <property type="term" value="F:DNA binding"/>
    <property type="evidence" value="ECO:0007669"/>
    <property type="project" value="UniProtKB-KW"/>
</dbReference>
<dbReference type="PANTHER" id="PTHR30629">
    <property type="entry name" value="PROPHAGE INTEGRASE"/>
    <property type="match status" value="1"/>
</dbReference>
<comment type="caution">
    <text evidence="6">The sequence shown here is derived from an EMBL/GenBank/DDBJ whole genome shotgun (WGS) entry which is preliminary data.</text>
</comment>
<dbReference type="InterPro" id="IPR025166">
    <property type="entry name" value="Integrase_DNA_bind_dom"/>
</dbReference>
<protein>
    <submittedName>
        <fullName evidence="6">Integrase</fullName>
    </submittedName>
</protein>
<dbReference type="PROSITE" id="PS51898">
    <property type="entry name" value="TYR_RECOMBINASE"/>
    <property type="match status" value="1"/>
</dbReference>
<evidence type="ECO:0000256" key="1">
    <source>
        <dbReference type="ARBA" id="ARBA00008857"/>
    </source>
</evidence>
<dbReference type="InterPro" id="IPR038488">
    <property type="entry name" value="Integrase_DNA-bd_sf"/>
</dbReference>
<dbReference type="InterPro" id="IPR013762">
    <property type="entry name" value="Integrase-like_cat_sf"/>
</dbReference>
<reference evidence="6 7" key="1">
    <citation type="journal article" date="2018" name="Front. Microbiol.">
        <title>Phylogeny of Vibrio vulnificus from the Analysis of the Core-Genome: Implications for Intra-Species Taxonomy.</title>
        <authorList>
            <person name="Roig F.J."/>
            <person name="Gonzalez-Candelas F."/>
            <person name="Sanjuan E."/>
            <person name="Fouz B."/>
            <person name="Feil E.J."/>
            <person name="Llorens C."/>
            <person name="Baker-Austin C."/>
            <person name="Oliver J.D."/>
            <person name="Danin-Poleg Y."/>
            <person name="Gibas C.J."/>
            <person name="Kashi Y."/>
            <person name="Gulig P.A."/>
            <person name="Morrison S.S."/>
            <person name="Amaro C."/>
        </authorList>
    </citation>
    <scope>NUCLEOTIDE SEQUENCE [LARGE SCALE GENOMIC DNA]</scope>
    <source>
        <strain evidence="6 7">CECT4608</strain>
    </source>
</reference>
<dbReference type="EMBL" id="PDGH01000020">
    <property type="protein sequence ID" value="POB49961.1"/>
    <property type="molecule type" value="Genomic_DNA"/>
</dbReference>
<dbReference type="GO" id="GO:0015074">
    <property type="term" value="P:DNA integration"/>
    <property type="evidence" value="ECO:0007669"/>
    <property type="project" value="UniProtKB-KW"/>
</dbReference>
<keyword evidence="4" id="KW-0233">DNA recombination</keyword>
<accession>A0A2S3R8C2</accession>
<dbReference type="Proteomes" id="UP000237466">
    <property type="component" value="Unassembled WGS sequence"/>
</dbReference>
<dbReference type="InterPro" id="IPR002104">
    <property type="entry name" value="Integrase_catalytic"/>
</dbReference>
<dbReference type="RefSeq" id="WP_103199660.1">
    <property type="nucleotide sequence ID" value="NZ_PDGH01000020.1"/>
</dbReference>
<feature type="domain" description="Tyr recombinase" evidence="5">
    <location>
        <begin position="205"/>
        <end position="382"/>
    </location>
</feature>
<dbReference type="InterPro" id="IPR010998">
    <property type="entry name" value="Integrase_recombinase_N"/>
</dbReference>
<dbReference type="GO" id="GO:0006310">
    <property type="term" value="P:DNA recombination"/>
    <property type="evidence" value="ECO:0007669"/>
    <property type="project" value="UniProtKB-KW"/>
</dbReference>
<dbReference type="Gene3D" id="1.10.150.130">
    <property type="match status" value="1"/>
</dbReference>
<dbReference type="Gene3D" id="3.30.160.390">
    <property type="entry name" value="Integrase, DNA-binding domain"/>
    <property type="match status" value="1"/>
</dbReference>
<dbReference type="PANTHER" id="PTHR30629:SF6">
    <property type="entry name" value="PROPHAGE INTEGRASE INTA-RELATED"/>
    <property type="match status" value="1"/>
</dbReference>